<gene>
    <name evidence="1" type="ORF">PsorP6_002329</name>
</gene>
<sequence>MVWGASAGSKKSKLVFMPPGRRTAVAFVEIVYDGALNDFLGELTWPANSPDLNPIENVWKLIKDAIQRRKTLLKNVNLMQQALKEAWKHIDEERLAALADSMPENIAAVIQNKGGYTRW</sequence>
<evidence type="ECO:0000313" key="2">
    <source>
        <dbReference type="Proteomes" id="UP001163321"/>
    </source>
</evidence>
<comment type="caution">
    <text evidence="1">The sequence shown here is derived from an EMBL/GenBank/DDBJ whole genome shotgun (WGS) entry which is preliminary data.</text>
</comment>
<organism evidence="1 2">
    <name type="scientific">Peronosclerospora sorghi</name>
    <dbReference type="NCBI Taxonomy" id="230839"/>
    <lineage>
        <taxon>Eukaryota</taxon>
        <taxon>Sar</taxon>
        <taxon>Stramenopiles</taxon>
        <taxon>Oomycota</taxon>
        <taxon>Peronosporomycetes</taxon>
        <taxon>Peronosporales</taxon>
        <taxon>Peronosporaceae</taxon>
        <taxon>Peronosclerospora</taxon>
    </lineage>
</organism>
<dbReference type="Proteomes" id="UP001163321">
    <property type="component" value="Chromosome 1"/>
</dbReference>
<dbReference type="EMBL" id="CM047580">
    <property type="protein sequence ID" value="KAI9921608.1"/>
    <property type="molecule type" value="Genomic_DNA"/>
</dbReference>
<keyword evidence="2" id="KW-1185">Reference proteome</keyword>
<reference evidence="1 2" key="1">
    <citation type="journal article" date="2022" name="bioRxiv">
        <title>The genome of the oomycete Peronosclerospora sorghi, a cosmopolitan pathogen of maize and sorghum, is inflated with dispersed pseudogenes.</title>
        <authorList>
            <person name="Fletcher K."/>
            <person name="Martin F."/>
            <person name="Isakeit T."/>
            <person name="Cavanaugh K."/>
            <person name="Magill C."/>
            <person name="Michelmore R."/>
        </authorList>
    </citation>
    <scope>NUCLEOTIDE SEQUENCE [LARGE SCALE GENOMIC DNA]</scope>
    <source>
        <strain evidence="1">P6</strain>
    </source>
</reference>
<accession>A0ACC0WRT2</accession>
<name>A0ACC0WRT2_9STRA</name>
<protein>
    <submittedName>
        <fullName evidence="1">Uncharacterized protein</fullName>
    </submittedName>
</protein>
<evidence type="ECO:0000313" key="1">
    <source>
        <dbReference type="EMBL" id="KAI9921608.1"/>
    </source>
</evidence>
<proteinExistence type="predicted"/>